<keyword evidence="2" id="KW-1185">Reference proteome</keyword>
<dbReference type="Proteomes" id="UP001186974">
    <property type="component" value="Unassembled WGS sequence"/>
</dbReference>
<reference evidence="1" key="1">
    <citation type="submission" date="2024-09" db="EMBL/GenBank/DDBJ databases">
        <title>Black Yeasts Isolated from many extreme environments.</title>
        <authorList>
            <person name="Coleine C."/>
            <person name="Stajich J.E."/>
            <person name="Selbmann L."/>
        </authorList>
    </citation>
    <scope>NUCLEOTIDE SEQUENCE</scope>
    <source>
        <strain evidence="1">CCFEE 5737</strain>
    </source>
</reference>
<dbReference type="EMBL" id="JAWDJW010010303">
    <property type="protein sequence ID" value="KAK3048103.1"/>
    <property type="molecule type" value="Genomic_DNA"/>
</dbReference>
<gene>
    <name evidence="1" type="ORF">LTS18_013004</name>
</gene>
<feature type="non-terminal residue" evidence="1">
    <location>
        <position position="270"/>
    </location>
</feature>
<comment type="caution">
    <text evidence="1">The sequence shown here is derived from an EMBL/GenBank/DDBJ whole genome shotgun (WGS) entry which is preliminary data.</text>
</comment>
<evidence type="ECO:0000313" key="1">
    <source>
        <dbReference type="EMBL" id="KAK3048103.1"/>
    </source>
</evidence>
<organism evidence="1 2">
    <name type="scientific">Coniosporium uncinatum</name>
    <dbReference type="NCBI Taxonomy" id="93489"/>
    <lineage>
        <taxon>Eukaryota</taxon>
        <taxon>Fungi</taxon>
        <taxon>Dikarya</taxon>
        <taxon>Ascomycota</taxon>
        <taxon>Pezizomycotina</taxon>
        <taxon>Dothideomycetes</taxon>
        <taxon>Dothideomycetes incertae sedis</taxon>
        <taxon>Coniosporium</taxon>
    </lineage>
</organism>
<feature type="non-terminal residue" evidence="1">
    <location>
        <position position="1"/>
    </location>
</feature>
<proteinExistence type="predicted"/>
<accession>A0ACC3CWS0</accession>
<protein>
    <submittedName>
        <fullName evidence="1">Uncharacterized protein</fullName>
    </submittedName>
</protein>
<sequence length="270" mass="30051">GHVHKVAGASNFGPSATYGSLRQSNCTSCEIQDDKSAYWTPQLYYKHVNGTFEEVPNQSMAVYYLGRGQNRDQIIPLPPGFRMLSGNSLQRSFDSTTKTYKDSRFLAERVSFACLDAAPSREQPYMWNMQCSNGLRAQVHFQTCWDGVNLYKDDQSHVAYMSGIDNGVCPPTHPKLLPHIFFKVLYGVNEISKDAGGQFVFANGDATGYSFHGDFMNGWDPAVLQATVKDCLNTDNAGDIDTCPSVAKSHKKNTRQICPERPRLVAEVVK</sequence>
<evidence type="ECO:0000313" key="2">
    <source>
        <dbReference type="Proteomes" id="UP001186974"/>
    </source>
</evidence>
<name>A0ACC3CWS0_9PEZI</name>